<dbReference type="InterPro" id="IPR050943">
    <property type="entry name" value="Glycosyltr_29_Sialyltrsf"/>
</dbReference>
<dbReference type="AlphaFoldDB" id="C3ZJI2"/>
<gene>
    <name evidence="13" type="ORF">BRAFLDRAFT_76764</name>
</gene>
<dbReference type="Gene3D" id="3.90.1480.20">
    <property type="entry name" value="Glycosyl transferase family 29"/>
    <property type="match status" value="2"/>
</dbReference>
<keyword evidence="5 12" id="KW-0812">Transmembrane</keyword>
<sequence>MALGARSMQNIFLVLIIVTASYLCGLMSALLSRSNVYYTRGRVRRESLKMASETHIIQNIFLVLVLVTAGYLCGLMNAIRLSREIDNAPRAWWEESRVYTGNKRDVVVSPPREASHGRQQDKGDEVVAVPPQAPVMEPPGESNPAVGDEETEEEDSHKSEDKEEAGKEENENDEKGKSDEDSNDNVEDDIKDVMEVIQHRPAVKKQKKSVEGDNKDLRDLHFNEEYRAKYFKNAPKIRTVMNRILHVTQDVVFFSGFDDDVDNCFMNGQFKQGCHSTSPLKHYATCAVVGGSGILTGSSCGPEIDKHDFVIRFNLPHIWAYKEDVGTKVNMTVLDNYALKTIDEKMILEPEVLLEHFPQFNNSLLFYSKTIYEPKKGKHGLGSYQSMNRNPSDTVMIQRGHMKNVFFVLIVVTASYLTGLMSAAFSRDVATMHVATFDGKVSIPQQSALRSHARQSETPRDQVRKDGGSSEDIEDMNKDSSREFDTDESEEWVEPKVAIFDQREQQLKDVKLDEENDSSETGSTVEDHAMEKSNGSKPSQKNNTSDNGSGNNDKTNTQDISEGPDESESVLNHSKQKEKKKKKESKEKTDGISTWKMKKLTDATKIKKKISAMFNVSQDIVYFSDYDKHISRCYKNGTFQLGCKGKTPIRRYSTCAAVGGSGILIGSGCGAEIDAHDFVIRYNMPQLEKYRDDVGVKVNLSAMDNYALRFINQSLIYNPTYITSRYKQYNNSIFFYPKTIYEPKKGIKGLGSYARLKMFRKNIRAYGHVNITMAYSLRNFKNISEQFMKRIIPDFDSPTVGLMTYLLALTFCDQLDLYGFYPFMTDPQGKPIHFHYHMDQQPDKFSEGQSPHAFVNEYNFMSLLHKRGVVKATVGKCQVGTQGGATK</sequence>
<comment type="similarity">
    <text evidence="2">Belongs to the glycosyltransferase 29 family.</text>
</comment>
<protein>
    <submittedName>
        <fullName evidence="13">Uncharacterized protein</fullName>
    </submittedName>
</protein>
<feature type="compositionally biased region" description="Basic and acidic residues" evidence="11">
    <location>
        <begin position="454"/>
        <end position="468"/>
    </location>
</feature>
<evidence type="ECO:0000256" key="7">
    <source>
        <dbReference type="ARBA" id="ARBA00022989"/>
    </source>
</evidence>
<dbReference type="PANTHER" id="PTHR11987">
    <property type="entry name" value="ALPHA-2,8-SIALYLTRANSFERASE"/>
    <property type="match status" value="1"/>
</dbReference>
<dbReference type="InterPro" id="IPR038578">
    <property type="entry name" value="GT29-like_sf"/>
</dbReference>
<name>C3ZJI2_BRAFL</name>
<keyword evidence="10" id="KW-0325">Glycoprotein</keyword>
<keyword evidence="3" id="KW-0328">Glycosyltransferase</keyword>
<feature type="compositionally biased region" description="Basic residues" evidence="11">
    <location>
        <begin position="574"/>
        <end position="583"/>
    </location>
</feature>
<dbReference type="eggNOG" id="KOG2692">
    <property type="taxonomic scope" value="Eukaryota"/>
</dbReference>
<dbReference type="GO" id="GO:0000139">
    <property type="term" value="C:Golgi membrane"/>
    <property type="evidence" value="ECO:0007669"/>
    <property type="project" value="UniProtKB-SubCell"/>
</dbReference>
<evidence type="ECO:0000256" key="9">
    <source>
        <dbReference type="ARBA" id="ARBA00023136"/>
    </source>
</evidence>
<keyword evidence="6" id="KW-0735">Signal-anchor</keyword>
<dbReference type="EMBL" id="GG666632">
    <property type="protein sequence ID" value="EEN47324.1"/>
    <property type="molecule type" value="Genomic_DNA"/>
</dbReference>
<keyword evidence="9 12" id="KW-0472">Membrane</keyword>
<dbReference type="GO" id="GO:0008373">
    <property type="term" value="F:sialyltransferase activity"/>
    <property type="evidence" value="ECO:0007669"/>
    <property type="project" value="InterPro"/>
</dbReference>
<proteinExistence type="inferred from homology"/>
<evidence type="ECO:0000313" key="13">
    <source>
        <dbReference type="EMBL" id="EEN47324.1"/>
    </source>
</evidence>
<evidence type="ECO:0000256" key="5">
    <source>
        <dbReference type="ARBA" id="ARBA00022692"/>
    </source>
</evidence>
<feature type="transmembrane region" description="Helical" evidence="12">
    <location>
        <begin position="56"/>
        <end position="79"/>
    </location>
</feature>
<keyword evidence="7 12" id="KW-1133">Transmembrane helix</keyword>
<evidence type="ECO:0000256" key="3">
    <source>
        <dbReference type="ARBA" id="ARBA00022676"/>
    </source>
</evidence>
<feature type="compositionally biased region" description="Low complexity" evidence="11">
    <location>
        <begin position="541"/>
        <end position="554"/>
    </location>
</feature>
<keyword evidence="4" id="KW-0808">Transferase</keyword>
<dbReference type="CDD" id="cd23963">
    <property type="entry name" value="GT29_ST8SIA"/>
    <property type="match status" value="1"/>
</dbReference>
<evidence type="ECO:0000256" key="11">
    <source>
        <dbReference type="SAM" id="MobiDB-lite"/>
    </source>
</evidence>
<evidence type="ECO:0000256" key="10">
    <source>
        <dbReference type="ARBA" id="ARBA00023180"/>
    </source>
</evidence>
<feature type="transmembrane region" description="Helical" evidence="12">
    <location>
        <begin position="405"/>
        <end position="425"/>
    </location>
</feature>
<reference evidence="13" key="1">
    <citation type="journal article" date="2008" name="Nature">
        <title>The amphioxus genome and the evolution of the chordate karyotype.</title>
        <authorList>
            <consortium name="US DOE Joint Genome Institute (JGI-PGF)"/>
            <person name="Putnam N.H."/>
            <person name="Butts T."/>
            <person name="Ferrier D.E.K."/>
            <person name="Furlong R.F."/>
            <person name="Hellsten U."/>
            <person name="Kawashima T."/>
            <person name="Robinson-Rechavi M."/>
            <person name="Shoguchi E."/>
            <person name="Terry A."/>
            <person name="Yu J.-K."/>
            <person name="Benito-Gutierrez E.L."/>
            <person name="Dubchak I."/>
            <person name="Garcia-Fernandez J."/>
            <person name="Gibson-Brown J.J."/>
            <person name="Grigoriev I.V."/>
            <person name="Horton A.C."/>
            <person name="de Jong P.J."/>
            <person name="Jurka J."/>
            <person name="Kapitonov V.V."/>
            <person name="Kohara Y."/>
            <person name="Kuroki Y."/>
            <person name="Lindquist E."/>
            <person name="Lucas S."/>
            <person name="Osoegawa K."/>
            <person name="Pennacchio L.A."/>
            <person name="Salamov A.A."/>
            <person name="Satou Y."/>
            <person name="Sauka-Spengler T."/>
            <person name="Schmutz J."/>
            <person name="Shin-I T."/>
            <person name="Toyoda A."/>
            <person name="Bronner-Fraser M."/>
            <person name="Fujiyama A."/>
            <person name="Holland L.Z."/>
            <person name="Holland P.W.H."/>
            <person name="Satoh N."/>
            <person name="Rokhsar D.S."/>
        </authorList>
    </citation>
    <scope>NUCLEOTIDE SEQUENCE [LARGE SCALE GENOMIC DNA]</scope>
    <source>
        <strain evidence="13">S238N-H82</strain>
        <tissue evidence="13">Testes</tissue>
    </source>
</reference>
<dbReference type="InterPro" id="IPR001675">
    <property type="entry name" value="Glyco_trans_29"/>
</dbReference>
<feature type="transmembrane region" description="Helical" evidence="12">
    <location>
        <begin position="12"/>
        <end position="31"/>
    </location>
</feature>
<organism>
    <name type="scientific">Branchiostoma floridae</name>
    <name type="common">Florida lancelet</name>
    <name type="synonym">Amphioxus</name>
    <dbReference type="NCBI Taxonomy" id="7739"/>
    <lineage>
        <taxon>Eukaryota</taxon>
        <taxon>Metazoa</taxon>
        <taxon>Chordata</taxon>
        <taxon>Cephalochordata</taxon>
        <taxon>Leptocardii</taxon>
        <taxon>Amphioxiformes</taxon>
        <taxon>Branchiostomatidae</taxon>
        <taxon>Branchiostoma</taxon>
    </lineage>
</organism>
<evidence type="ECO:0000256" key="2">
    <source>
        <dbReference type="ARBA" id="ARBA00006003"/>
    </source>
</evidence>
<feature type="compositionally biased region" description="Basic and acidic residues" evidence="11">
    <location>
        <begin position="155"/>
        <end position="180"/>
    </location>
</feature>
<comment type="subcellular location">
    <subcellularLocation>
        <location evidence="1">Golgi apparatus membrane</location>
        <topology evidence="1">Single-pass type II membrane protein</topology>
    </subcellularLocation>
</comment>
<feature type="compositionally biased region" description="Basic and acidic residues" evidence="11">
    <location>
        <begin position="475"/>
        <end position="484"/>
    </location>
</feature>
<feature type="region of interest" description="Disordered" evidence="11">
    <location>
        <begin position="445"/>
        <end position="591"/>
    </location>
</feature>
<feature type="region of interest" description="Disordered" evidence="11">
    <location>
        <begin position="104"/>
        <end position="187"/>
    </location>
</feature>
<dbReference type="InParanoid" id="C3ZJI2"/>
<evidence type="ECO:0000256" key="12">
    <source>
        <dbReference type="SAM" id="Phobius"/>
    </source>
</evidence>
<evidence type="ECO:0000256" key="8">
    <source>
        <dbReference type="ARBA" id="ARBA00023034"/>
    </source>
</evidence>
<dbReference type="PANTHER" id="PTHR11987:SF53">
    <property type="entry name" value="ALPHA-2,8-SIALYLTRANSFERASE 8F-LIKE"/>
    <property type="match status" value="1"/>
</dbReference>
<accession>C3ZJI2</accession>
<feature type="compositionally biased region" description="Basic and acidic residues" evidence="11">
    <location>
        <begin position="113"/>
        <end position="125"/>
    </location>
</feature>
<keyword evidence="8" id="KW-0333">Golgi apparatus</keyword>
<evidence type="ECO:0000256" key="6">
    <source>
        <dbReference type="ARBA" id="ARBA00022968"/>
    </source>
</evidence>
<feature type="compositionally biased region" description="Basic and acidic residues" evidence="11">
    <location>
        <begin position="501"/>
        <end position="513"/>
    </location>
</feature>
<evidence type="ECO:0000256" key="1">
    <source>
        <dbReference type="ARBA" id="ARBA00004323"/>
    </source>
</evidence>
<evidence type="ECO:0000256" key="4">
    <source>
        <dbReference type="ARBA" id="ARBA00022679"/>
    </source>
</evidence>
<dbReference type="Pfam" id="PF00777">
    <property type="entry name" value="Glyco_transf_29"/>
    <property type="match status" value="2"/>
</dbReference>